<proteinExistence type="predicted"/>
<dbReference type="AlphaFoldDB" id="A0A917P3H1"/>
<gene>
    <name evidence="4" type="ORF">GCM10010121_082560</name>
</gene>
<dbReference type="GO" id="GO:0030246">
    <property type="term" value="F:carbohydrate binding"/>
    <property type="evidence" value="ECO:0007669"/>
    <property type="project" value="InterPro"/>
</dbReference>
<dbReference type="InterPro" id="IPR012341">
    <property type="entry name" value="6hp_glycosidase-like_sf"/>
</dbReference>
<dbReference type="Proteomes" id="UP000657574">
    <property type="component" value="Unassembled WGS sequence"/>
</dbReference>
<keyword evidence="2" id="KW-0732">Signal</keyword>
<organism evidence="4 5">
    <name type="scientific">Streptomyces brasiliensis</name>
    <dbReference type="NCBI Taxonomy" id="1954"/>
    <lineage>
        <taxon>Bacteria</taxon>
        <taxon>Bacillati</taxon>
        <taxon>Actinomycetota</taxon>
        <taxon>Actinomycetes</taxon>
        <taxon>Kitasatosporales</taxon>
        <taxon>Streptomycetaceae</taxon>
        <taxon>Streptomyces</taxon>
    </lineage>
</organism>
<dbReference type="PANTHER" id="PTHR33886:SF8">
    <property type="entry name" value="UNSATURATED RHAMNOGALACTURONAN HYDROLASE (EUROFUNG)"/>
    <property type="match status" value="1"/>
</dbReference>
<dbReference type="SUPFAM" id="SSF49785">
    <property type="entry name" value="Galactose-binding domain-like"/>
    <property type="match status" value="1"/>
</dbReference>
<dbReference type="PROSITE" id="PS51318">
    <property type="entry name" value="TAT"/>
    <property type="match status" value="1"/>
</dbReference>
<sequence>MTDNAMGRPSRRALLGAGAAIPLLAGLPTPARADDASGNGVRVYEAETGTLSGASLATASSGYSGTGYVAFPARSGSWVEWTVEAPRPGTVPVSFRYSLADVTAAAALRLELSVDGVPCREPVEFAPTGGGADWHSVTTYVRFPDTGPHRLRAATVTDAGGPLLDWVALGEWPRAAQDWSQALVESTMRRSTPATLGGWGYGTGLYLYGQYLVYQRLRDPRYLEYIRTWADRFVDASGHIGDPFDSLDSMQAGNILLILHSETGDNRYRTAAQQIRDRLRTYPRTSDGGFWHYTTRQWQLWGDGTYMLLPFLIRYGHAYGEVDYADDEVAHQLNVYGTHLQDASGLLMHAYDESGAQPWADPVTHRAPEKWARAMGWYGMAATVALEYLPDDHPGRPGVEAILGNLMQAWLRYQDSATGCWYQVVDKGADSRNWTETSATSMYTWTLARAIQRGALSHREEPRVLAGYRGVLERIALGPTGLTDLTDIVTSTSVGDLLYYFARSRAANDQRGLGSFLITNELLAHGNTGEFTLR</sequence>
<dbReference type="GO" id="GO:0005975">
    <property type="term" value="P:carbohydrate metabolic process"/>
    <property type="evidence" value="ECO:0007669"/>
    <property type="project" value="InterPro"/>
</dbReference>
<dbReference type="InterPro" id="IPR008928">
    <property type="entry name" value="6-hairpin_glycosidase_sf"/>
</dbReference>
<reference evidence="4" key="1">
    <citation type="journal article" date="2014" name="Int. J. Syst. Evol. Microbiol.">
        <title>Complete genome sequence of Corynebacterium casei LMG S-19264T (=DSM 44701T), isolated from a smear-ripened cheese.</title>
        <authorList>
            <consortium name="US DOE Joint Genome Institute (JGI-PGF)"/>
            <person name="Walter F."/>
            <person name="Albersmeier A."/>
            <person name="Kalinowski J."/>
            <person name="Ruckert C."/>
        </authorList>
    </citation>
    <scope>NUCLEOTIDE SEQUENCE</scope>
    <source>
        <strain evidence="4">JCM 3086</strain>
    </source>
</reference>
<dbReference type="GO" id="GO:0016787">
    <property type="term" value="F:hydrolase activity"/>
    <property type="evidence" value="ECO:0007669"/>
    <property type="project" value="UniProtKB-KW"/>
</dbReference>
<feature type="signal peptide" evidence="2">
    <location>
        <begin position="1"/>
        <end position="33"/>
    </location>
</feature>
<evidence type="ECO:0000313" key="5">
    <source>
        <dbReference type="Proteomes" id="UP000657574"/>
    </source>
</evidence>
<dbReference type="RefSeq" id="WP_229841404.1">
    <property type="nucleotide sequence ID" value="NZ_BMQA01000060.1"/>
</dbReference>
<evidence type="ECO:0000259" key="3">
    <source>
        <dbReference type="PROSITE" id="PS51175"/>
    </source>
</evidence>
<dbReference type="InterPro" id="IPR010905">
    <property type="entry name" value="Glyco_hydro_88"/>
</dbReference>
<evidence type="ECO:0000256" key="2">
    <source>
        <dbReference type="SAM" id="SignalP"/>
    </source>
</evidence>
<comment type="caution">
    <text evidence="4">The sequence shown here is derived from an EMBL/GenBank/DDBJ whole genome shotgun (WGS) entry which is preliminary data.</text>
</comment>
<evidence type="ECO:0000256" key="1">
    <source>
        <dbReference type="ARBA" id="ARBA00022801"/>
    </source>
</evidence>
<dbReference type="InterPro" id="IPR008979">
    <property type="entry name" value="Galactose-bd-like_sf"/>
</dbReference>
<dbReference type="Gene3D" id="2.60.120.260">
    <property type="entry name" value="Galactose-binding domain-like"/>
    <property type="match status" value="1"/>
</dbReference>
<dbReference type="InterPro" id="IPR052043">
    <property type="entry name" value="PolySaccharide_Degr_Enz"/>
</dbReference>
<evidence type="ECO:0000313" key="4">
    <source>
        <dbReference type="EMBL" id="GGJ59337.1"/>
    </source>
</evidence>
<name>A0A917P3H1_9ACTN</name>
<dbReference type="InterPro" id="IPR006311">
    <property type="entry name" value="TAT_signal"/>
</dbReference>
<dbReference type="PROSITE" id="PS51175">
    <property type="entry name" value="CBM6"/>
    <property type="match status" value="1"/>
</dbReference>
<feature type="domain" description="CBM6" evidence="3">
    <location>
        <begin position="42"/>
        <end position="170"/>
    </location>
</feature>
<dbReference type="EMBL" id="BMQA01000060">
    <property type="protein sequence ID" value="GGJ59337.1"/>
    <property type="molecule type" value="Genomic_DNA"/>
</dbReference>
<keyword evidence="5" id="KW-1185">Reference proteome</keyword>
<dbReference type="SUPFAM" id="SSF48208">
    <property type="entry name" value="Six-hairpin glycosidases"/>
    <property type="match status" value="1"/>
</dbReference>
<reference evidence="4" key="2">
    <citation type="submission" date="2020-09" db="EMBL/GenBank/DDBJ databases">
        <authorList>
            <person name="Sun Q."/>
            <person name="Ohkuma M."/>
        </authorList>
    </citation>
    <scope>NUCLEOTIDE SEQUENCE</scope>
    <source>
        <strain evidence="4">JCM 3086</strain>
    </source>
</reference>
<protein>
    <recommendedName>
        <fullName evidence="3">CBM6 domain-containing protein</fullName>
    </recommendedName>
</protein>
<feature type="chain" id="PRO_5037388052" description="CBM6 domain-containing protein" evidence="2">
    <location>
        <begin position="34"/>
        <end position="534"/>
    </location>
</feature>
<dbReference type="Gene3D" id="1.50.10.10">
    <property type="match status" value="1"/>
</dbReference>
<accession>A0A917P3H1</accession>
<dbReference type="PANTHER" id="PTHR33886">
    <property type="entry name" value="UNSATURATED RHAMNOGALACTURONAN HYDROLASE (EUROFUNG)"/>
    <property type="match status" value="1"/>
</dbReference>
<keyword evidence="1" id="KW-0378">Hydrolase</keyword>
<dbReference type="Pfam" id="PF07470">
    <property type="entry name" value="Glyco_hydro_88"/>
    <property type="match status" value="1"/>
</dbReference>
<dbReference type="InterPro" id="IPR005084">
    <property type="entry name" value="CBM6"/>
</dbReference>